<gene>
    <name evidence="1" type="ORF">G7Y82_04545</name>
</gene>
<sequence length="420" mass="46191">MNNTDDVHELAATRTTPAYLRDALNVDIDRNGKTKRRDGYKLLFSGRAHSLFGTAELPFGLVVFDGNLCWFDESEPPPVPLLPVDPDARMSYELVGDRVYWSNGLIRGVVRADKTIYPWGIDTPPAQPLLTTFSGGSMDGGRYQVVVTWLRDLNGDAGEESGAMRAATIDVADGQGIQLTSIPQPLDPSCTLIRIYQSPPNGDVLYSAATVPVGTTSFSLNKRTLGRQLDTLMLDRMPPGTIVRQYRGRMYSALGSRVTYSDPLRYGLTSRTRNYFDFPGPVLLLEPVEDGIYVGTDKQTFFLSGDDPRSFQLRPIDPHGTIVGSSCRALGDDFDLDYKGRVACWWNTNGNLLLGSISGQIVHLTRKNLSLPRYMSGASLMRESDGKKQLVSSMRHPRNAGFGAADHAVVQVIRNGVVIP</sequence>
<dbReference type="EMBL" id="JAAVXB010000002">
    <property type="protein sequence ID" value="NKF21576.1"/>
    <property type="molecule type" value="Genomic_DNA"/>
</dbReference>
<evidence type="ECO:0000313" key="1">
    <source>
        <dbReference type="EMBL" id="NKF21576.1"/>
    </source>
</evidence>
<dbReference type="RefSeq" id="WP_168146832.1">
    <property type="nucleotide sequence ID" value="NZ_JAAVXB010000002.1"/>
</dbReference>
<dbReference type="Proteomes" id="UP000653472">
    <property type="component" value="Unassembled WGS sequence"/>
</dbReference>
<evidence type="ECO:0000313" key="2">
    <source>
        <dbReference type="Proteomes" id="UP000653472"/>
    </source>
</evidence>
<reference evidence="1" key="1">
    <citation type="submission" date="2020-03" db="EMBL/GenBank/DDBJ databases">
        <title>Solimonas marina sp. nov., isolated from deep seawater of the Pacific Ocean.</title>
        <authorList>
            <person name="Liu X."/>
            <person name="Lai Q."/>
            <person name="Sun F."/>
            <person name="Gai Y."/>
            <person name="Li G."/>
            <person name="Shao Z."/>
        </authorList>
    </citation>
    <scope>NUCLEOTIDE SEQUENCE</scope>
    <source>
        <strain evidence="1">C16B3</strain>
    </source>
</reference>
<comment type="caution">
    <text evidence="1">The sequence shown here is derived from an EMBL/GenBank/DDBJ whole genome shotgun (WGS) entry which is preliminary data.</text>
</comment>
<dbReference type="AlphaFoldDB" id="A0A970B8N7"/>
<protein>
    <submittedName>
        <fullName evidence="1">Uncharacterized protein</fullName>
    </submittedName>
</protein>
<accession>A0A970B8N7</accession>
<proteinExistence type="predicted"/>
<name>A0A970B8N7_9GAMM</name>
<keyword evidence="2" id="KW-1185">Reference proteome</keyword>
<organism evidence="1 2">
    <name type="scientific">Solimonas marina</name>
    <dbReference type="NCBI Taxonomy" id="2714601"/>
    <lineage>
        <taxon>Bacteria</taxon>
        <taxon>Pseudomonadati</taxon>
        <taxon>Pseudomonadota</taxon>
        <taxon>Gammaproteobacteria</taxon>
        <taxon>Nevskiales</taxon>
        <taxon>Nevskiaceae</taxon>
        <taxon>Solimonas</taxon>
    </lineage>
</organism>